<keyword evidence="2 4" id="KW-0560">Oxidoreductase</keyword>
<reference evidence="7 10" key="3">
    <citation type="submission" date="2020-11" db="EMBL/GenBank/DDBJ databases">
        <authorList>
            <consortium name="Pathogen Informatics"/>
        </authorList>
    </citation>
    <scope>NUCLEOTIDE SEQUENCE [LARGE SCALE GENOMIC DNA]</scope>
    <source>
        <strain evidence="7 10">NCTC12218</strain>
    </source>
</reference>
<keyword evidence="3" id="KW-0520">NAD</keyword>
<evidence type="ECO:0000256" key="3">
    <source>
        <dbReference type="ARBA" id="ARBA00023027"/>
    </source>
</evidence>
<name>A0A7Z7QPA5_STASC</name>
<evidence type="ECO:0000313" key="10">
    <source>
        <dbReference type="Proteomes" id="UP000264146"/>
    </source>
</evidence>
<evidence type="ECO:0000259" key="6">
    <source>
        <dbReference type="Pfam" id="PF02826"/>
    </source>
</evidence>
<reference evidence="8 11" key="1">
    <citation type="submission" date="2018-01" db="EMBL/GenBank/DDBJ databases">
        <title>Complete genome sequence of Staphylococcus Scheliferi isolated from human.</title>
        <authorList>
            <person name="Abouelkhair M.A."/>
            <person name="Bemis D.A."/>
            <person name="Kania S.A."/>
        </authorList>
    </citation>
    <scope>NUCLEOTIDE SEQUENCE [LARGE SCALE GENOMIC DNA]</scope>
    <source>
        <strain evidence="8 11">ATCC 43808</strain>
    </source>
</reference>
<proteinExistence type="inferred from homology"/>
<dbReference type="Proteomes" id="UP000264146">
    <property type="component" value="Chromosome"/>
</dbReference>
<dbReference type="EMBL" id="UHEF01000001">
    <property type="protein sequence ID" value="SUM88164.1"/>
    <property type="molecule type" value="Genomic_DNA"/>
</dbReference>
<evidence type="ECO:0000259" key="5">
    <source>
        <dbReference type="Pfam" id="PF00389"/>
    </source>
</evidence>
<gene>
    <name evidence="9" type="primary">ghrB_1</name>
    <name evidence="8" type="ORF">C1O36_01780</name>
    <name evidence="9" type="ORF">NCTC12218_00952</name>
</gene>
<evidence type="ECO:0000256" key="4">
    <source>
        <dbReference type="RuleBase" id="RU003719"/>
    </source>
</evidence>
<accession>A0A7Z7QPA5</accession>
<keyword evidence="11" id="KW-1185">Reference proteome</keyword>
<dbReference type="PANTHER" id="PTHR43333:SF1">
    <property type="entry name" value="D-ISOMER SPECIFIC 2-HYDROXYACID DEHYDROGENASE NAD-BINDING DOMAIN-CONTAINING PROTEIN"/>
    <property type="match status" value="1"/>
</dbReference>
<comment type="similarity">
    <text evidence="1 4">Belongs to the D-isomer specific 2-hydroxyacid dehydrogenase family.</text>
</comment>
<dbReference type="PANTHER" id="PTHR43333">
    <property type="entry name" value="2-HACID_DH_C DOMAIN-CONTAINING PROTEIN"/>
    <property type="match status" value="1"/>
</dbReference>
<sequence length="316" mass="36218">MIVVSLMRLDDQESRLKEAYPDVSFHFYKHPSELPHDIQKEMDVLITYHAEVNQAFIENAPNLKWIAWYATGVNTLPFETLNERGITLTNAGGVHAQQLTEFLFAYILDDYKELKEAYSEQQDRIYNHKRVTPSVSGQRILFLGTGKIPQRAAQVAKVLGMETIGLNTTGHEADYFDQTDSLARRQEIYASADIIVNLLPETEETYHLLKREDFQAMNQHTLFINIGRGTITEEAVLVDSLKEHEIRKAYLDVFDKEPLEATSKLYDLDNVYITAHISGNRDDNKKQATDIFLNNLENFLNNGEVNENVVDVNKGY</sequence>
<reference evidence="9" key="2">
    <citation type="submission" date="2018-06" db="EMBL/GenBank/DDBJ databases">
        <authorList>
            <consortium name="Pathogen Informatics"/>
            <person name="Doyle S."/>
        </authorList>
    </citation>
    <scope>NUCLEOTIDE SEQUENCE [LARGE SCALE GENOMIC DNA]</scope>
    <source>
        <strain evidence="9">NCTC12218</strain>
    </source>
</reference>
<dbReference type="EC" id="1.1.1.79" evidence="9"/>
<dbReference type="Pfam" id="PF02826">
    <property type="entry name" value="2-Hacid_dh_C"/>
    <property type="match status" value="1"/>
</dbReference>
<evidence type="ECO:0000256" key="1">
    <source>
        <dbReference type="ARBA" id="ARBA00005854"/>
    </source>
</evidence>
<dbReference type="Gene3D" id="3.40.50.720">
    <property type="entry name" value="NAD(P)-binding Rossmann-like Domain"/>
    <property type="match status" value="2"/>
</dbReference>
<dbReference type="GeneID" id="93789664"/>
<dbReference type="SUPFAM" id="SSF52283">
    <property type="entry name" value="Formate/glycerate dehydrogenase catalytic domain-like"/>
    <property type="match status" value="1"/>
</dbReference>
<dbReference type="EMBL" id="LR962863">
    <property type="protein sequence ID" value="CAD7359346.1"/>
    <property type="molecule type" value="Genomic_DNA"/>
</dbReference>
<dbReference type="Proteomes" id="UP000572988">
    <property type="component" value="Unassembled WGS sequence"/>
</dbReference>
<dbReference type="AlphaFoldDB" id="A0A7Z7QPA5"/>
<evidence type="ECO:0000313" key="7">
    <source>
        <dbReference type="EMBL" id="CAD7359346.1"/>
    </source>
</evidence>
<protein>
    <submittedName>
        <fullName evidence="8">Hydroxyacid dehydrogenase</fullName>
    </submittedName>
    <submittedName>
        <fullName evidence="9">Phosphoglycerate dehydrogenase</fullName>
        <ecNumber evidence="9">1.1.1.79</ecNumber>
    </submittedName>
</protein>
<evidence type="ECO:0000313" key="9">
    <source>
        <dbReference type="EMBL" id="SUM88164.1"/>
    </source>
</evidence>
<dbReference type="GO" id="GO:0030267">
    <property type="term" value="F:glyoxylate reductase (NADPH) activity"/>
    <property type="evidence" value="ECO:0007669"/>
    <property type="project" value="UniProtKB-EC"/>
</dbReference>
<dbReference type="SUPFAM" id="SSF51735">
    <property type="entry name" value="NAD(P)-binding Rossmann-fold domains"/>
    <property type="match status" value="1"/>
</dbReference>
<dbReference type="RefSeq" id="WP_016425480.1">
    <property type="nucleotide sequence ID" value="NZ_CABKRV010000001.1"/>
</dbReference>
<evidence type="ECO:0000256" key="2">
    <source>
        <dbReference type="ARBA" id="ARBA00023002"/>
    </source>
</evidence>
<dbReference type="InterPro" id="IPR006140">
    <property type="entry name" value="D-isomer_DH_NAD-bd"/>
</dbReference>
<evidence type="ECO:0000313" key="8">
    <source>
        <dbReference type="EMBL" id="NHA33268.1"/>
    </source>
</evidence>
<dbReference type="GO" id="GO:0051287">
    <property type="term" value="F:NAD binding"/>
    <property type="evidence" value="ECO:0007669"/>
    <property type="project" value="InterPro"/>
</dbReference>
<dbReference type="EMBL" id="POVK01000003">
    <property type="protein sequence ID" value="NHA33268.1"/>
    <property type="molecule type" value="Genomic_DNA"/>
</dbReference>
<organism evidence="9">
    <name type="scientific">Staphylococcus schleiferi</name>
    <dbReference type="NCBI Taxonomy" id="1295"/>
    <lineage>
        <taxon>Bacteria</taxon>
        <taxon>Bacillati</taxon>
        <taxon>Bacillota</taxon>
        <taxon>Bacilli</taxon>
        <taxon>Bacillales</taxon>
        <taxon>Staphylococcaceae</taxon>
        <taxon>Staphylococcus</taxon>
    </lineage>
</organism>
<evidence type="ECO:0000313" key="11">
    <source>
        <dbReference type="Proteomes" id="UP000572988"/>
    </source>
</evidence>
<feature type="domain" description="D-isomer specific 2-hydroxyacid dehydrogenase catalytic" evidence="5">
    <location>
        <begin position="14"/>
        <end position="309"/>
    </location>
</feature>
<dbReference type="InterPro" id="IPR006139">
    <property type="entry name" value="D-isomer_2_OHA_DH_cat_dom"/>
</dbReference>
<dbReference type="Pfam" id="PF00389">
    <property type="entry name" value="2-Hacid_dh"/>
    <property type="match status" value="1"/>
</dbReference>
<dbReference type="InterPro" id="IPR036291">
    <property type="entry name" value="NAD(P)-bd_dom_sf"/>
</dbReference>
<feature type="domain" description="D-isomer specific 2-hydroxyacid dehydrogenase NAD-binding" evidence="6">
    <location>
        <begin position="105"/>
        <end position="278"/>
    </location>
</feature>